<keyword evidence="1" id="KW-0812">Transmembrane</keyword>
<dbReference type="Gene3D" id="1.20.58.340">
    <property type="entry name" value="Magnesium transport protein CorA, transmembrane region"/>
    <property type="match status" value="1"/>
</dbReference>
<keyword evidence="3" id="KW-1185">Reference proteome</keyword>
<dbReference type="Proteomes" id="UP001320420">
    <property type="component" value="Unassembled WGS sequence"/>
</dbReference>
<dbReference type="EMBL" id="JAKJXP020000049">
    <property type="protein sequence ID" value="KAK7751461.1"/>
    <property type="molecule type" value="Genomic_DNA"/>
</dbReference>
<keyword evidence="1" id="KW-0472">Membrane</keyword>
<dbReference type="AlphaFoldDB" id="A0AAN9YNY9"/>
<gene>
    <name evidence="2" type="ORF">SLS62_006546</name>
</gene>
<name>A0AAN9YNY9_9PEZI</name>
<keyword evidence="1" id="KW-1133">Transmembrane helix</keyword>
<proteinExistence type="predicted"/>
<sequence>MLSSSSGDQIRLTIGRDFDVELESEQLSNLRSIENFTGYGPDQSKVKGRMEIDFLTTSLQWIGEVLNHVANKERHVRMLYDVLDTIAGGLSDELTAIPNDCSTMVRLKTDALIAAIPPMKSRMDATREYLKYLKERSERLSAVLFAMLTHEDAAINLELADSSRRIAEASKHDSSAMKTIAVMTMAFLPATFFAALFAVPSLDWDNDNVIKGNFWVYWAFTLPATALVFLIWISADDRIGLRNLIRRSPAAEKLA</sequence>
<feature type="transmembrane region" description="Helical" evidence="1">
    <location>
        <begin position="180"/>
        <end position="202"/>
    </location>
</feature>
<comment type="caution">
    <text evidence="2">The sequence shown here is derived from an EMBL/GenBank/DDBJ whole genome shotgun (WGS) entry which is preliminary data.</text>
</comment>
<evidence type="ECO:0000256" key="1">
    <source>
        <dbReference type="SAM" id="Phobius"/>
    </source>
</evidence>
<evidence type="ECO:0000313" key="2">
    <source>
        <dbReference type="EMBL" id="KAK7751461.1"/>
    </source>
</evidence>
<organism evidence="2 3">
    <name type="scientific">Diatrype stigma</name>
    <dbReference type="NCBI Taxonomy" id="117547"/>
    <lineage>
        <taxon>Eukaryota</taxon>
        <taxon>Fungi</taxon>
        <taxon>Dikarya</taxon>
        <taxon>Ascomycota</taxon>
        <taxon>Pezizomycotina</taxon>
        <taxon>Sordariomycetes</taxon>
        <taxon>Xylariomycetidae</taxon>
        <taxon>Xylariales</taxon>
        <taxon>Diatrypaceae</taxon>
        <taxon>Diatrype</taxon>
    </lineage>
</organism>
<feature type="transmembrane region" description="Helical" evidence="1">
    <location>
        <begin position="214"/>
        <end position="233"/>
    </location>
</feature>
<reference evidence="2 3" key="1">
    <citation type="submission" date="2024-02" db="EMBL/GenBank/DDBJ databases">
        <title>De novo assembly and annotation of 12 fungi associated with fruit tree decline syndrome in Ontario, Canada.</title>
        <authorList>
            <person name="Sulman M."/>
            <person name="Ellouze W."/>
            <person name="Ilyukhin E."/>
        </authorList>
    </citation>
    <scope>NUCLEOTIDE SEQUENCE [LARGE SCALE GENOMIC DNA]</scope>
    <source>
        <strain evidence="2 3">M11/M66-122</strain>
    </source>
</reference>
<accession>A0AAN9YNY9</accession>
<protein>
    <submittedName>
        <fullName evidence="2">Uncharacterized protein</fullName>
    </submittedName>
</protein>
<evidence type="ECO:0000313" key="3">
    <source>
        <dbReference type="Proteomes" id="UP001320420"/>
    </source>
</evidence>